<dbReference type="Proteomes" id="UP001589747">
    <property type="component" value="Unassembled WGS sequence"/>
</dbReference>
<evidence type="ECO:0000256" key="2">
    <source>
        <dbReference type="ARBA" id="ARBA00022801"/>
    </source>
</evidence>
<reference evidence="4 5" key="1">
    <citation type="submission" date="2024-09" db="EMBL/GenBank/DDBJ databases">
        <authorList>
            <person name="Sun Q."/>
            <person name="Mori K."/>
        </authorList>
    </citation>
    <scope>NUCLEOTIDE SEQUENCE [LARGE SCALE GENOMIC DNA]</scope>
    <source>
        <strain evidence="4 5">TISTR 2452</strain>
    </source>
</reference>
<evidence type="ECO:0000259" key="3">
    <source>
        <dbReference type="Pfam" id="PF13472"/>
    </source>
</evidence>
<evidence type="ECO:0000256" key="1">
    <source>
        <dbReference type="ARBA" id="ARBA00008668"/>
    </source>
</evidence>
<dbReference type="InterPro" id="IPR036514">
    <property type="entry name" value="SGNH_hydro_sf"/>
</dbReference>
<comment type="caution">
    <text evidence="4">The sequence shown here is derived from an EMBL/GenBank/DDBJ whole genome shotgun (WGS) entry which is preliminary data.</text>
</comment>
<dbReference type="CDD" id="cd01821">
    <property type="entry name" value="Rhamnogalacturan_acetylesterase_like"/>
    <property type="match status" value="1"/>
</dbReference>
<evidence type="ECO:0000313" key="4">
    <source>
        <dbReference type="EMBL" id="MFB9326214.1"/>
    </source>
</evidence>
<gene>
    <name evidence="4" type="ORF">ACFFSY_09850</name>
</gene>
<dbReference type="PANTHER" id="PTHR43695:SF1">
    <property type="entry name" value="RHAMNOGALACTURONAN ACETYLESTERASE"/>
    <property type="match status" value="1"/>
</dbReference>
<comment type="similarity">
    <text evidence="1">Belongs to the 'GDSL' lipolytic enzyme family.</text>
</comment>
<proteinExistence type="inferred from homology"/>
<dbReference type="InterPro" id="IPR037459">
    <property type="entry name" value="RhgT-like"/>
</dbReference>
<feature type="domain" description="SGNH hydrolase-type esterase" evidence="3">
    <location>
        <begin position="8"/>
        <end position="203"/>
    </location>
</feature>
<dbReference type="Gene3D" id="3.40.50.1110">
    <property type="entry name" value="SGNH hydrolase"/>
    <property type="match status" value="1"/>
</dbReference>
<keyword evidence="2" id="KW-0378">Hydrolase</keyword>
<dbReference type="PANTHER" id="PTHR43695">
    <property type="entry name" value="PUTATIVE (AFU_ORTHOLOGUE AFUA_2G17250)-RELATED"/>
    <property type="match status" value="1"/>
</dbReference>
<dbReference type="InterPro" id="IPR013830">
    <property type="entry name" value="SGNH_hydro"/>
</dbReference>
<dbReference type="Pfam" id="PF13472">
    <property type="entry name" value="Lipase_GDSL_2"/>
    <property type="match status" value="1"/>
</dbReference>
<dbReference type="SUPFAM" id="SSF52266">
    <property type="entry name" value="SGNH hydrolase"/>
    <property type="match status" value="1"/>
</dbReference>
<dbReference type="EMBL" id="JBHMDO010000017">
    <property type="protein sequence ID" value="MFB9326214.1"/>
    <property type="molecule type" value="Genomic_DNA"/>
</dbReference>
<sequence length="228" mass="24888">MLNLYIAGDSTAAQKGGGEKPMAGWGEFLPFRFRSGVTVRNWAINGRSTKSFIAEGRLAAIAREIVPGDYWFIQFGHNDGKREDPSRYCDQDDYRANLSRFVTAAREAGAIPVLLTPVSRRRFAPDGSPDPLAVGPYPEAMREAAAELDVPLLDLFARSQQLYAETGVEASKSLFVHLAPGEHPNYPDGLTDDTHFSELGAQAIARLAADEIRCHPALGALAAQMLRE</sequence>
<organism evidence="4 5">
    <name type="scientific">Paenibacillus aurantiacus</name>
    <dbReference type="NCBI Taxonomy" id="1936118"/>
    <lineage>
        <taxon>Bacteria</taxon>
        <taxon>Bacillati</taxon>
        <taxon>Bacillota</taxon>
        <taxon>Bacilli</taxon>
        <taxon>Bacillales</taxon>
        <taxon>Paenibacillaceae</taxon>
        <taxon>Paenibacillus</taxon>
    </lineage>
</organism>
<keyword evidence="5" id="KW-1185">Reference proteome</keyword>
<evidence type="ECO:0000313" key="5">
    <source>
        <dbReference type="Proteomes" id="UP001589747"/>
    </source>
</evidence>
<protein>
    <submittedName>
        <fullName evidence="4">Rhamnogalacturonan acetylesterase</fullName>
    </submittedName>
</protein>
<accession>A0ABV5KLY4</accession>
<dbReference type="RefSeq" id="WP_377493282.1">
    <property type="nucleotide sequence ID" value="NZ_JBHMDO010000017.1"/>
</dbReference>
<name>A0ABV5KLY4_9BACL</name>